<feature type="domain" description="BTB" evidence="2">
    <location>
        <begin position="75"/>
        <end position="147"/>
    </location>
</feature>
<dbReference type="SUPFAM" id="SSF54695">
    <property type="entry name" value="POZ domain"/>
    <property type="match status" value="1"/>
</dbReference>
<accession>A0ABR2J8E7</accession>
<dbReference type="PROSITE" id="PS50097">
    <property type="entry name" value="BTB"/>
    <property type="match status" value="1"/>
</dbReference>
<dbReference type="Proteomes" id="UP001390339">
    <property type="component" value="Unassembled WGS sequence"/>
</dbReference>
<dbReference type="InterPro" id="IPR011333">
    <property type="entry name" value="SKP1/BTB/POZ_sf"/>
</dbReference>
<feature type="compositionally biased region" description="Basic residues" evidence="1">
    <location>
        <begin position="288"/>
        <end position="300"/>
    </location>
</feature>
<reference evidence="3 4" key="1">
    <citation type="journal article" date="2024" name="IMA Fungus">
        <title>Apiospora arundinis, a panoply of carbohydrate-active enzymes and secondary metabolites.</title>
        <authorList>
            <person name="Sorensen T."/>
            <person name="Petersen C."/>
            <person name="Muurmann A.T."/>
            <person name="Christiansen J.V."/>
            <person name="Brundto M.L."/>
            <person name="Overgaard C.K."/>
            <person name="Boysen A.T."/>
            <person name="Wollenberg R.D."/>
            <person name="Larsen T.O."/>
            <person name="Sorensen J.L."/>
            <person name="Nielsen K.L."/>
            <person name="Sondergaard T.E."/>
        </authorList>
    </citation>
    <scope>NUCLEOTIDE SEQUENCE [LARGE SCALE GENOMIC DNA]</scope>
    <source>
        <strain evidence="3 4">AAU 773</strain>
    </source>
</reference>
<gene>
    <name evidence="3" type="ORF">PGQ11_004211</name>
</gene>
<dbReference type="InterPro" id="IPR000210">
    <property type="entry name" value="BTB/POZ_dom"/>
</dbReference>
<dbReference type="Gene3D" id="3.30.710.10">
    <property type="entry name" value="Potassium Channel Kv1.1, Chain A"/>
    <property type="match status" value="1"/>
</dbReference>
<comment type="caution">
    <text evidence="3">The sequence shown here is derived from an EMBL/GenBank/DDBJ whole genome shotgun (WGS) entry which is preliminary data.</text>
</comment>
<evidence type="ECO:0000256" key="1">
    <source>
        <dbReference type="SAM" id="MobiDB-lite"/>
    </source>
</evidence>
<proteinExistence type="predicted"/>
<evidence type="ECO:0000259" key="2">
    <source>
        <dbReference type="PROSITE" id="PS50097"/>
    </source>
</evidence>
<feature type="compositionally biased region" description="Basic and acidic residues" evidence="1">
    <location>
        <begin position="268"/>
        <end position="278"/>
    </location>
</feature>
<sequence length="309" mass="34838">MYDINEHPFNSFACQDADMPSDELDLNVPSDKLDLDIDMNVDIEMDMNVGAEAQPSPIAESAPSVHDEDDLIDIEDVLIEYKGIEYPCNTQTLMQGSEVFSAILQGYEASQSHPEVISVPTFSECDTPEIFYATLEVCYSGSWTLKEAWELHTSYLTCVKLWLIGHHFGIDAMKNIAVTKAASVTEKLTKHFIQLSEGQERECERAHLSSLIRAVKLANRHEWHAALWKMLYDAGEAVVLKLQYHTLFQTYIRTEEGQDYARAIGSSDKPKPKVEAGRGRGNGGVTKRYTRGGRRGRKPFGHGQQLQWH</sequence>
<protein>
    <recommendedName>
        <fullName evidence="2">BTB domain-containing protein</fullName>
    </recommendedName>
</protein>
<evidence type="ECO:0000313" key="3">
    <source>
        <dbReference type="EMBL" id="KAK8873697.1"/>
    </source>
</evidence>
<name>A0ABR2J8E7_9PEZI</name>
<feature type="region of interest" description="Disordered" evidence="1">
    <location>
        <begin position="263"/>
        <end position="309"/>
    </location>
</feature>
<keyword evidence="4" id="KW-1185">Reference proteome</keyword>
<organism evidence="3 4">
    <name type="scientific">Apiospora arundinis</name>
    <dbReference type="NCBI Taxonomy" id="335852"/>
    <lineage>
        <taxon>Eukaryota</taxon>
        <taxon>Fungi</taxon>
        <taxon>Dikarya</taxon>
        <taxon>Ascomycota</taxon>
        <taxon>Pezizomycotina</taxon>
        <taxon>Sordariomycetes</taxon>
        <taxon>Xylariomycetidae</taxon>
        <taxon>Amphisphaeriales</taxon>
        <taxon>Apiosporaceae</taxon>
        <taxon>Apiospora</taxon>
    </lineage>
</organism>
<dbReference type="EMBL" id="JAPCWZ010000003">
    <property type="protein sequence ID" value="KAK8873697.1"/>
    <property type="molecule type" value="Genomic_DNA"/>
</dbReference>
<evidence type="ECO:0000313" key="4">
    <source>
        <dbReference type="Proteomes" id="UP001390339"/>
    </source>
</evidence>